<dbReference type="SUPFAM" id="SSF51735">
    <property type="entry name" value="NAD(P)-binding Rossmann-fold domains"/>
    <property type="match status" value="1"/>
</dbReference>
<reference evidence="2 3" key="1">
    <citation type="submission" date="2018-11" db="EMBL/GenBank/DDBJ databases">
        <title>Rufibacter latericius sp. nov., isolated from water in Baiyang Lake.</title>
        <authorList>
            <person name="Yang Y."/>
        </authorList>
    </citation>
    <scope>NUCLEOTIDE SEQUENCE [LARGE SCALE GENOMIC DNA]</scope>
    <source>
        <strain evidence="2 3">R-22-1c-1</strain>
    </source>
</reference>
<dbReference type="Gene3D" id="3.90.25.10">
    <property type="entry name" value="UDP-galactose 4-epimerase, domain 1"/>
    <property type="match status" value="1"/>
</dbReference>
<gene>
    <name evidence="2" type="ORF">EFB08_13330</name>
</gene>
<dbReference type="EMBL" id="RJJD01000008">
    <property type="protein sequence ID" value="RNI26334.1"/>
    <property type="molecule type" value="Genomic_DNA"/>
</dbReference>
<dbReference type="PANTHER" id="PTHR43162">
    <property type="match status" value="1"/>
</dbReference>
<evidence type="ECO:0000313" key="2">
    <source>
        <dbReference type="EMBL" id="RNI26334.1"/>
    </source>
</evidence>
<proteinExistence type="predicted"/>
<accession>A0A3M9MLC3</accession>
<evidence type="ECO:0000259" key="1">
    <source>
        <dbReference type="Pfam" id="PF05368"/>
    </source>
</evidence>
<sequence>MSNIILVTGATGTVGSATVKALSLLGTDVRAGVRSLIKGDSLKRLPGVELVEINFDRPESLAVAFTGVKTAFLITPFSADQVEMARKLIDAAKTTGVEHVVRLSALGAEAVPGIQLGRWHREAEDYLKSTGMKYTILRPGGFMQNYVNQHAPSIKQNNAFYLPQGDGRAGYIDVRDIGEVAARILMNPEEHAGKEYSLTGLQALSGYEVAEALSKATGRTIQYMDVPEEAARNGMQQQGLPAWMVDSLMELSALTRAGYTSGVTNDVQEIIGRSPFTFEEFAHTFRECF</sequence>
<dbReference type="OrthoDB" id="9780595at2"/>
<dbReference type="CDD" id="cd05269">
    <property type="entry name" value="TMR_SDR_a"/>
    <property type="match status" value="1"/>
</dbReference>
<dbReference type="InterPro" id="IPR036291">
    <property type="entry name" value="NAD(P)-bd_dom_sf"/>
</dbReference>
<dbReference type="Proteomes" id="UP000272117">
    <property type="component" value="Unassembled WGS sequence"/>
</dbReference>
<dbReference type="InterPro" id="IPR051604">
    <property type="entry name" value="Ergot_Alk_Oxidoreductase"/>
</dbReference>
<comment type="caution">
    <text evidence="2">The sequence shown here is derived from an EMBL/GenBank/DDBJ whole genome shotgun (WGS) entry which is preliminary data.</text>
</comment>
<dbReference type="PANTHER" id="PTHR43162:SF1">
    <property type="entry name" value="PRESTALK A DIFFERENTIATION PROTEIN A"/>
    <property type="match status" value="1"/>
</dbReference>
<organism evidence="2 3">
    <name type="scientific">Rufibacter latericius</name>
    <dbReference type="NCBI Taxonomy" id="2487040"/>
    <lineage>
        <taxon>Bacteria</taxon>
        <taxon>Pseudomonadati</taxon>
        <taxon>Bacteroidota</taxon>
        <taxon>Cytophagia</taxon>
        <taxon>Cytophagales</taxon>
        <taxon>Hymenobacteraceae</taxon>
        <taxon>Rufibacter</taxon>
    </lineage>
</organism>
<evidence type="ECO:0000313" key="3">
    <source>
        <dbReference type="Proteomes" id="UP000272117"/>
    </source>
</evidence>
<keyword evidence="3" id="KW-1185">Reference proteome</keyword>
<dbReference type="AlphaFoldDB" id="A0A3M9MLC3"/>
<protein>
    <submittedName>
        <fullName evidence="2">SDR family oxidoreductase</fullName>
    </submittedName>
</protein>
<feature type="domain" description="NmrA-like" evidence="1">
    <location>
        <begin position="2"/>
        <end position="255"/>
    </location>
</feature>
<dbReference type="InterPro" id="IPR008030">
    <property type="entry name" value="NmrA-like"/>
</dbReference>
<dbReference type="RefSeq" id="WP_123127951.1">
    <property type="nucleotide sequence ID" value="NZ_RJJD01000008.1"/>
</dbReference>
<dbReference type="Gene3D" id="3.40.50.720">
    <property type="entry name" value="NAD(P)-binding Rossmann-like Domain"/>
    <property type="match status" value="1"/>
</dbReference>
<dbReference type="Pfam" id="PF05368">
    <property type="entry name" value="NmrA"/>
    <property type="match status" value="1"/>
</dbReference>
<name>A0A3M9MLC3_9BACT</name>